<evidence type="ECO:0000259" key="6">
    <source>
        <dbReference type="PROSITE" id="PS51677"/>
    </source>
</evidence>
<dbReference type="CDD" id="cd06423">
    <property type="entry name" value="CESA_like"/>
    <property type="match status" value="1"/>
</dbReference>
<evidence type="ECO:0000256" key="2">
    <source>
        <dbReference type="ARBA" id="ARBA00022676"/>
    </source>
</evidence>
<dbReference type="SUPFAM" id="SSF53448">
    <property type="entry name" value="Nucleotide-diphospho-sugar transferases"/>
    <property type="match status" value="1"/>
</dbReference>
<keyword evidence="5" id="KW-1133">Transmembrane helix</keyword>
<comment type="caution">
    <text evidence="7">The sequence shown here is derived from an EMBL/GenBank/DDBJ whole genome shotgun (WGS) entry which is preliminary data.</text>
</comment>
<dbReference type="Proteomes" id="UP001631993">
    <property type="component" value="Unassembled WGS sequence"/>
</dbReference>
<dbReference type="PROSITE" id="PS51677">
    <property type="entry name" value="NODB"/>
    <property type="match status" value="1"/>
</dbReference>
<evidence type="ECO:0000256" key="3">
    <source>
        <dbReference type="ARBA" id="ARBA00022679"/>
    </source>
</evidence>
<dbReference type="InterPro" id="IPR011330">
    <property type="entry name" value="Glyco_hydro/deAcase_b/a-brl"/>
</dbReference>
<keyword evidence="2" id="KW-0328">Glycosyltransferase</keyword>
<dbReference type="PANTHER" id="PTHR43630:SF1">
    <property type="entry name" value="POLY-BETA-1,6-N-ACETYL-D-GLUCOSAMINE SYNTHASE"/>
    <property type="match status" value="1"/>
</dbReference>
<keyword evidence="8" id="KW-1185">Reference proteome</keyword>
<feature type="domain" description="NodB homology" evidence="6">
    <location>
        <begin position="97"/>
        <end position="284"/>
    </location>
</feature>
<dbReference type="InterPro" id="IPR029044">
    <property type="entry name" value="Nucleotide-diphossugar_trans"/>
</dbReference>
<dbReference type="Pfam" id="PF01522">
    <property type="entry name" value="Polysacc_deac_1"/>
    <property type="match status" value="1"/>
</dbReference>
<evidence type="ECO:0000256" key="5">
    <source>
        <dbReference type="SAM" id="Phobius"/>
    </source>
</evidence>
<keyword evidence="3" id="KW-0808">Transferase</keyword>
<sequence length="773" mass="83684">MTTTRPSRGRRRAPSRIERAAGKAAALQKPRVILAGLLLLALTSVLLLDGYLRAEVGGDQRVRTGAGTSKVPDDILDGGPILTFRGGRATTVSVPDKTIALTFDDGPNPTWTPEILEILEKYDVPATFFLVGSMVSRYPDIVKDMVAQGNEVGIHTFTHVDLSYQSDARVDREMEQTQLALAGAAGITTTLFRAPYSSKTDAIDNYSWPVYQRLGEDGYTSVFVDTDSDDWKRPGVSDIIKWATPEDGKGASVLFHDAGGERSQTIAALPTYIEKMKAAGYTFTTISGVTQAQDAAARETSGQEAGTLPGGETGGAGADGADGGADGADGADGGADGRLQAAHREATGLTLYEGKALVAAVTVAEWTVPTLSVGLAVVGVAVMGRFGMMLILARRHHRKRNRGRFSWGPDVTRPVSVIVPAYNEKECIANTLASLARSTHPIEIVIVDDGSTDGTSEISREAAEALGMTNVRVIRQENAGKPAALNNGVRNAGCDIVVMMDGDTVFEPDTVRRLVQPFADPKVGAVAGNAKVGNRDTIIGAWQHIEYVMGFNLDRRMYDLLRCMPTIPGAIGAFRRDAVLEVGGMSEDTLAEDTDITIAMHRAGWNVVYQEHARAWTEAPGSLRQLWSQRYRWSYGTMQALWKHRKSLTDKGPSGRFGRVGMPLVVLFQIVTPVFAPLIDVFTAYSMIFIDFKAALLAWLAVLCVQLVCAAYAFRLDGEKYRYLLMMPLQQLAYRQMMYLVLIHSCVTALTGGRLRWQKLKRTGEVGTPAGVS</sequence>
<feature type="transmembrane region" description="Helical" evidence="5">
    <location>
        <begin position="696"/>
        <end position="716"/>
    </location>
</feature>
<dbReference type="InterPro" id="IPR002509">
    <property type="entry name" value="NODB_dom"/>
</dbReference>
<evidence type="ECO:0000313" key="8">
    <source>
        <dbReference type="Proteomes" id="UP001631993"/>
    </source>
</evidence>
<protein>
    <submittedName>
        <fullName evidence="7">Bifunctional polysaccharide deacetylase/glycosyltransferase family 2 protein</fullName>
    </submittedName>
</protein>
<dbReference type="RefSeq" id="WP_369279006.1">
    <property type="nucleotide sequence ID" value="NZ_JBJVMW010000020.1"/>
</dbReference>
<feature type="transmembrane region" description="Helical" evidence="5">
    <location>
        <begin position="371"/>
        <end position="393"/>
    </location>
</feature>
<name>A0ABW9IAH8_STRGJ</name>
<gene>
    <name evidence="7" type="ORF">ACKI1S_00455</name>
</gene>
<comment type="similarity">
    <text evidence="1">Belongs to the glycosyltransferase 2 family.</text>
</comment>
<feature type="region of interest" description="Disordered" evidence="4">
    <location>
        <begin position="294"/>
        <end position="336"/>
    </location>
</feature>
<dbReference type="EMBL" id="JBJVNE010000001">
    <property type="protein sequence ID" value="MFM9644610.1"/>
    <property type="molecule type" value="Genomic_DNA"/>
</dbReference>
<dbReference type="Pfam" id="PF13641">
    <property type="entry name" value="Glyco_tranf_2_3"/>
    <property type="match status" value="1"/>
</dbReference>
<proteinExistence type="inferred from homology"/>
<organism evidence="7 8">
    <name type="scientific">Streptomyces galilaeus</name>
    <dbReference type="NCBI Taxonomy" id="33899"/>
    <lineage>
        <taxon>Bacteria</taxon>
        <taxon>Bacillati</taxon>
        <taxon>Actinomycetota</taxon>
        <taxon>Actinomycetes</taxon>
        <taxon>Kitasatosporales</taxon>
        <taxon>Streptomycetaceae</taxon>
        <taxon>Streptomyces</taxon>
    </lineage>
</organism>
<evidence type="ECO:0000313" key="7">
    <source>
        <dbReference type="EMBL" id="MFM9644610.1"/>
    </source>
</evidence>
<evidence type="ECO:0000256" key="4">
    <source>
        <dbReference type="SAM" id="MobiDB-lite"/>
    </source>
</evidence>
<accession>A0ABW9IAH8</accession>
<dbReference type="SUPFAM" id="SSF88713">
    <property type="entry name" value="Glycoside hydrolase/deacetylase"/>
    <property type="match status" value="1"/>
</dbReference>
<keyword evidence="5" id="KW-0472">Membrane</keyword>
<feature type="region of interest" description="Disordered" evidence="4">
    <location>
        <begin position="1"/>
        <end position="21"/>
    </location>
</feature>
<dbReference type="Gene3D" id="3.20.20.370">
    <property type="entry name" value="Glycoside hydrolase/deacetylase"/>
    <property type="match status" value="1"/>
</dbReference>
<dbReference type="PANTHER" id="PTHR43630">
    <property type="entry name" value="POLY-BETA-1,6-N-ACETYL-D-GLUCOSAMINE SYNTHASE"/>
    <property type="match status" value="1"/>
</dbReference>
<evidence type="ECO:0000256" key="1">
    <source>
        <dbReference type="ARBA" id="ARBA00006739"/>
    </source>
</evidence>
<reference evidence="7 8" key="1">
    <citation type="submission" date="2024-12" db="EMBL/GenBank/DDBJ databases">
        <title>Forecasting of Potato common scab and diversities of Pathogenic streptomyces spp. in china.</title>
        <authorList>
            <person name="Handique U."/>
            <person name="Wu J."/>
        </authorList>
    </citation>
    <scope>NUCLEOTIDE SEQUENCE [LARGE SCALE GENOMIC DNA]</scope>
    <source>
        <strain evidence="7 8">ZRIMU1585</strain>
    </source>
</reference>
<keyword evidence="5" id="KW-0812">Transmembrane</keyword>
<dbReference type="Gene3D" id="3.90.550.10">
    <property type="entry name" value="Spore Coat Polysaccharide Biosynthesis Protein SpsA, Chain A"/>
    <property type="match status" value="1"/>
</dbReference>
<feature type="compositionally biased region" description="Gly residues" evidence="4">
    <location>
        <begin position="308"/>
        <end position="336"/>
    </location>
</feature>
<feature type="transmembrane region" description="Helical" evidence="5">
    <location>
        <begin position="664"/>
        <end position="690"/>
    </location>
</feature>